<evidence type="ECO:0000259" key="6">
    <source>
        <dbReference type="SMART" id="SM00478"/>
    </source>
</evidence>
<keyword evidence="8" id="KW-1185">Reference proteome</keyword>
<accession>A0ABQ5V3Y5</accession>
<dbReference type="GO" id="GO:0004519">
    <property type="term" value="F:endonuclease activity"/>
    <property type="evidence" value="ECO:0007669"/>
    <property type="project" value="UniProtKB-KW"/>
</dbReference>
<keyword evidence="1" id="KW-0227">DNA damage</keyword>
<evidence type="ECO:0000313" key="8">
    <source>
        <dbReference type="Proteomes" id="UP001161390"/>
    </source>
</evidence>
<evidence type="ECO:0000256" key="5">
    <source>
        <dbReference type="ARBA" id="ARBA00023295"/>
    </source>
</evidence>
<proteinExistence type="predicted"/>
<organism evidence="7 8">
    <name type="scientific">Algimonas porphyrae</name>
    <dbReference type="NCBI Taxonomy" id="1128113"/>
    <lineage>
        <taxon>Bacteria</taxon>
        <taxon>Pseudomonadati</taxon>
        <taxon>Pseudomonadota</taxon>
        <taxon>Alphaproteobacteria</taxon>
        <taxon>Maricaulales</taxon>
        <taxon>Robiginitomaculaceae</taxon>
        <taxon>Algimonas</taxon>
    </lineage>
</organism>
<keyword evidence="7" id="KW-0540">Nuclease</keyword>
<dbReference type="EMBL" id="BSNJ01000005">
    <property type="protein sequence ID" value="GLQ21563.1"/>
    <property type="molecule type" value="Genomic_DNA"/>
</dbReference>
<dbReference type="CDD" id="cd00056">
    <property type="entry name" value="ENDO3c"/>
    <property type="match status" value="1"/>
</dbReference>
<dbReference type="InterPro" id="IPR011257">
    <property type="entry name" value="DNA_glycosylase"/>
</dbReference>
<reference evidence="7" key="1">
    <citation type="journal article" date="2014" name="Int. J. Syst. Evol. Microbiol.">
        <title>Complete genome of a new Firmicutes species belonging to the dominant human colonic microbiota ('Ruminococcus bicirculans') reveals two chromosomes and a selective capacity to utilize plant glucans.</title>
        <authorList>
            <consortium name="NISC Comparative Sequencing Program"/>
            <person name="Wegmann U."/>
            <person name="Louis P."/>
            <person name="Goesmann A."/>
            <person name="Henrissat B."/>
            <person name="Duncan S.H."/>
            <person name="Flint H.J."/>
        </authorList>
    </citation>
    <scope>NUCLEOTIDE SEQUENCE</scope>
    <source>
        <strain evidence="7">NBRC 108216</strain>
    </source>
</reference>
<name>A0ABQ5V3Y5_9PROT</name>
<protein>
    <submittedName>
        <fullName evidence="7">Endonuclease III</fullName>
    </submittedName>
</protein>
<dbReference type="SUPFAM" id="SSF48150">
    <property type="entry name" value="DNA-glycosylase"/>
    <property type="match status" value="1"/>
</dbReference>
<dbReference type="Proteomes" id="UP001161390">
    <property type="component" value="Unassembled WGS sequence"/>
</dbReference>
<evidence type="ECO:0000256" key="2">
    <source>
        <dbReference type="ARBA" id="ARBA00022801"/>
    </source>
</evidence>
<sequence>MEGGTDRLRRIDASLRGHFPGFPPRYLILDPVSQLVMSLLGGQTRSDVSRAAHLALWSRYGGCWSAVRNAGPDAIHALISDVTYADRKALYMVDILTRITGPSGRPDLGHLTAMSVAEAHAYLEGLKGVGPKIAAAVLNTSTLRKRSLVIDTHHRRILQRLGFLEAGTSFPKAYREIMPLLPPEWDPAWIDVHHMLFKRLGQLICRPHAGHCHRCPLQWDCPAFQ</sequence>
<dbReference type="InterPro" id="IPR023170">
    <property type="entry name" value="HhH_base_excis_C"/>
</dbReference>
<evidence type="ECO:0000256" key="4">
    <source>
        <dbReference type="ARBA" id="ARBA00023239"/>
    </source>
</evidence>
<dbReference type="PANTHER" id="PTHR43286:SF1">
    <property type="entry name" value="ENDONUCLEASE III-LIKE PROTEIN 1"/>
    <property type="match status" value="1"/>
</dbReference>
<dbReference type="Gene3D" id="1.10.340.30">
    <property type="entry name" value="Hypothetical protein, domain 2"/>
    <property type="match status" value="1"/>
</dbReference>
<keyword evidence="3" id="KW-0234">DNA repair</keyword>
<reference evidence="7" key="2">
    <citation type="submission" date="2023-01" db="EMBL/GenBank/DDBJ databases">
        <title>Draft genome sequence of Algimonas porphyrae strain NBRC 108216.</title>
        <authorList>
            <person name="Sun Q."/>
            <person name="Mori K."/>
        </authorList>
    </citation>
    <scope>NUCLEOTIDE SEQUENCE</scope>
    <source>
        <strain evidence="7">NBRC 108216</strain>
    </source>
</reference>
<keyword evidence="2" id="KW-0378">Hydrolase</keyword>
<keyword evidence="7" id="KW-0255">Endonuclease</keyword>
<dbReference type="PANTHER" id="PTHR43286">
    <property type="entry name" value="ENDONUCLEASE III-LIKE PROTEIN 1"/>
    <property type="match status" value="1"/>
</dbReference>
<keyword evidence="4" id="KW-0456">Lyase</keyword>
<dbReference type="PIRSF" id="PIRSF001435">
    <property type="entry name" value="Nth"/>
    <property type="match status" value="1"/>
</dbReference>
<keyword evidence="5" id="KW-0326">Glycosidase</keyword>
<dbReference type="SMART" id="SM00478">
    <property type="entry name" value="ENDO3c"/>
    <property type="match status" value="1"/>
</dbReference>
<feature type="domain" description="HhH-GPD" evidence="6">
    <location>
        <begin position="40"/>
        <end position="200"/>
    </location>
</feature>
<dbReference type="Gene3D" id="1.10.1670.10">
    <property type="entry name" value="Helix-hairpin-Helix base-excision DNA repair enzymes (C-terminal)"/>
    <property type="match status" value="1"/>
</dbReference>
<comment type="caution">
    <text evidence="7">The sequence shown here is derived from an EMBL/GenBank/DDBJ whole genome shotgun (WGS) entry which is preliminary data.</text>
</comment>
<evidence type="ECO:0000256" key="1">
    <source>
        <dbReference type="ARBA" id="ARBA00022763"/>
    </source>
</evidence>
<gene>
    <name evidence="7" type="ORF">GCM10007854_25180</name>
</gene>
<evidence type="ECO:0000256" key="3">
    <source>
        <dbReference type="ARBA" id="ARBA00023204"/>
    </source>
</evidence>
<dbReference type="InterPro" id="IPR003265">
    <property type="entry name" value="HhH-GPD_domain"/>
</dbReference>
<evidence type="ECO:0000313" key="7">
    <source>
        <dbReference type="EMBL" id="GLQ21563.1"/>
    </source>
</evidence>